<proteinExistence type="predicted"/>
<evidence type="ECO:0000313" key="2">
    <source>
        <dbReference type="EMBL" id="PAX53975.1"/>
    </source>
</evidence>
<dbReference type="SUPFAM" id="SSF53756">
    <property type="entry name" value="UDP-Glycosyltransferase/glycogen phosphorylase"/>
    <property type="match status" value="1"/>
</dbReference>
<evidence type="ECO:0000313" key="3">
    <source>
        <dbReference type="Proteomes" id="UP000218238"/>
    </source>
</evidence>
<sequence length="417" mass="47857">MKLPNLITKIGRTANLFIEKIKGRIQRRRMISLKPNNYAIGNVLISYLNEPFTLKPDDPIFNSHTQYWECRQMAITFLEMGYCVDIIRCDNDVFIPKKQYSFFIETRLNLQRVTSSLNPNCIKIYHADTAHILFHNAAEARRLLELQQRRGITLTARRYEPANYALENADCVFVLGNDFTANTYKYANKPIHHIPISTPVLYPWNPDKNFDNCRHNFLFFSSRGLVHKGLDLVLEAFAEMPEYNLTICAPVNKEEDFYQAYFKELYQTVNIRTLGWVDIRSIEFQQIAESCVGIVNPSCSEGGGGAVITCMHAGMIPIASHESSVDLHDFGMILNNSSIAEIKAKVRQIASLPANQLEEMAHKAWEYARANHTREIFAKAYKNKILEISQQCDKQSLMPKAYRTKGMIKTKSLLVNK</sequence>
<gene>
    <name evidence="2" type="ORF">CK510_12990</name>
</gene>
<dbReference type="Proteomes" id="UP000218238">
    <property type="component" value="Unassembled WGS sequence"/>
</dbReference>
<keyword evidence="2" id="KW-0808">Transferase</keyword>
<dbReference type="OrthoDB" id="476710at2"/>
<feature type="domain" description="Glycosyl transferase family 1" evidence="1">
    <location>
        <begin position="214"/>
        <end position="369"/>
    </location>
</feature>
<name>A0A2A2TIU6_9CYAN</name>
<accession>A0A2A2TIU6</accession>
<organism evidence="2 3">
    <name type="scientific">Brunnivagina elsteri CCALA 953</name>
    <dbReference type="NCBI Taxonomy" id="987040"/>
    <lineage>
        <taxon>Bacteria</taxon>
        <taxon>Bacillati</taxon>
        <taxon>Cyanobacteriota</taxon>
        <taxon>Cyanophyceae</taxon>
        <taxon>Nostocales</taxon>
        <taxon>Calotrichaceae</taxon>
        <taxon>Brunnivagina</taxon>
    </lineage>
</organism>
<dbReference type="PANTHER" id="PTHR12526">
    <property type="entry name" value="GLYCOSYLTRANSFERASE"/>
    <property type="match status" value="1"/>
</dbReference>
<keyword evidence="3" id="KW-1185">Reference proteome</keyword>
<dbReference type="EMBL" id="NTFS01000125">
    <property type="protein sequence ID" value="PAX53975.1"/>
    <property type="molecule type" value="Genomic_DNA"/>
</dbReference>
<evidence type="ECO:0000259" key="1">
    <source>
        <dbReference type="Pfam" id="PF00534"/>
    </source>
</evidence>
<dbReference type="AlphaFoldDB" id="A0A2A2TIU6"/>
<reference evidence="2 3" key="1">
    <citation type="submission" date="2017-08" db="EMBL/GenBank/DDBJ databases">
        <title>Draft genome sequence of filamentous cyanobacterium Calothrix elsteri CCALA 953.</title>
        <authorList>
            <person name="Gagunashvili A.N."/>
            <person name="Elster J."/>
            <person name="Andresson O.S."/>
        </authorList>
    </citation>
    <scope>NUCLEOTIDE SEQUENCE [LARGE SCALE GENOMIC DNA]</scope>
    <source>
        <strain evidence="2 3">CCALA 953</strain>
    </source>
</reference>
<dbReference type="InterPro" id="IPR001296">
    <property type="entry name" value="Glyco_trans_1"/>
</dbReference>
<dbReference type="RefSeq" id="WP_095722106.1">
    <property type="nucleotide sequence ID" value="NZ_NTFS01000125.1"/>
</dbReference>
<protein>
    <submittedName>
        <fullName evidence="2">Glycosyl transferase family 1</fullName>
    </submittedName>
</protein>
<dbReference type="GO" id="GO:0016757">
    <property type="term" value="F:glycosyltransferase activity"/>
    <property type="evidence" value="ECO:0007669"/>
    <property type="project" value="InterPro"/>
</dbReference>
<comment type="caution">
    <text evidence="2">The sequence shown here is derived from an EMBL/GenBank/DDBJ whole genome shotgun (WGS) entry which is preliminary data.</text>
</comment>
<dbReference type="Gene3D" id="3.40.50.2000">
    <property type="entry name" value="Glycogen Phosphorylase B"/>
    <property type="match status" value="1"/>
</dbReference>
<dbReference type="Pfam" id="PF00534">
    <property type="entry name" value="Glycos_transf_1"/>
    <property type="match status" value="1"/>
</dbReference>